<gene>
    <name evidence="1" type="ORF">AVEN_86992_1</name>
</gene>
<sequence>MEPSSVNIDNQAEVWQNLYGDLPKQKSENPSLKLGDTVRI</sequence>
<dbReference type="OrthoDB" id="6430740at2759"/>
<comment type="caution">
    <text evidence="1">The sequence shown here is derived from an EMBL/GenBank/DDBJ whole genome shotgun (WGS) entry which is preliminary data.</text>
</comment>
<reference evidence="1 2" key="1">
    <citation type="journal article" date="2019" name="Sci. Rep.">
        <title>Orb-weaving spider Araneus ventricosus genome elucidates the spidroin gene catalogue.</title>
        <authorList>
            <person name="Kono N."/>
            <person name="Nakamura H."/>
            <person name="Ohtoshi R."/>
            <person name="Moran D.A.P."/>
            <person name="Shinohara A."/>
            <person name="Yoshida Y."/>
            <person name="Fujiwara M."/>
            <person name="Mori M."/>
            <person name="Tomita M."/>
            <person name="Arakawa K."/>
        </authorList>
    </citation>
    <scope>NUCLEOTIDE SEQUENCE [LARGE SCALE GENOMIC DNA]</scope>
</reference>
<evidence type="ECO:0000313" key="2">
    <source>
        <dbReference type="Proteomes" id="UP000499080"/>
    </source>
</evidence>
<accession>A0A4Y2GWT6</accession>
<dbReference type="EMBL" id="BGPR01100779">
    <property type="protein sequence ID" value="GBM57329.1"/>
    <property type="molecule type" value="Genomic_DNA"/>
</dbReference>
<name>A0A4Y2GWT6_ARAVE</name>
<protein>
    <submittedName>
        <fullName evidence="1">Uncharacterized protein</fullName>
    </submittedName>
</protein>
<evidence type="ECO:0000313" key="1">
    <source>
        <dbReference type="EMBL" id="GBM57329.1"/>
    </source>
</evidence>
<organism evidence="1 2">
    <name type="scientific">Araneus ventricosus</name>
    <name type="common">Orbweaver spider</name>
    <name type="synonym">Epeira ventricosa</name>
    <dbReference type="NCBI Taxonomy" id="182803"/>
    <lineage>
        <taxon>Eukaryota</taxon>
        <taxon>Metazoa</taxon>
        <taxon>Ecdysozoa</taxon>
        <taxon>Arthropoda</taxon>
        <taxon>Chelicerata</taxon>
        <taxon>Arachnida</taxon>
        <taxon>Araneae</taxon>
        <taxon>Araneomorphae</taxon>
        <taxon>Entelegynae</taxon>
        <taxon>Araneoidea</taxon>
        <taxon>Araneidae</taxon>
        <taxon>Araneus</taxon>
    </lineage>
</organism>
<keyword evidence="2" id="KW-1185">Reference proteome</keyword>
<feature type="non-terminal residue" evidence="1">
    <location>
        <position position="40"/>
    </location>
</feature>
<proteinExistence type="predicted"/>
<dbReference type="Proteomes" id="UP000499080">
    <property type="component" value="Unassembled WGS sequence"/>
</dbReference>
<dbReference type="AlphaFoldDB" id="A0A4Y2GWT6"/>